<keyword evidence="2" id="KW-1185">Reference proteome</keyword>
<accession>A0A0C9TUM2</accession>
<dbReference type="HOGENOM" id="CLU_1696081_0_0_1"/>
<dbReference type="EMBL" id="KN819379">
    <property type="protein sequence ID" value="KIJ11472.1"/>
    <property type="molecule type" value="Genomic_DNA"/>
</dbReference>
<dbReference type="SUPFAM" id="SSF102462">
    <property type="entry name" value="Peptidyl-tRNA hydrolase II"/>
    <property type="match status" value="1"/>
</dbReference>
<dbReference type="Proteomes" id="UP000053647">
    <property type="component" value="Unassembled WGS sequence"/>
</dbReference>
<dbReference type="InterPro" id="IPR023476">
    <property type="entry name" value="Pep_tRNA_hydro_II_dom_sf"/>
</dbReference>
<protein>
    <submittedName>
        <fullName evidence="1">Uncharacterized protein</fullName>
    </submittedName>
</protein>
<proteinExistence type="predicted"/>
<name>A0A0C9TUM2_PAXIN</name>
<reference evidence="1 2" key="1">
    <citation type="submission" date="2014-06" db="EMBL/GenBank/DDBJ databases">
        <authorList>
            <consortium name="DOE Joint Genome Institute"/>
            <person name="Kuo A."/>
            <person name="Kohler A."/>
            <person name="Nagy L.G."/>
            <person name="Floudas D."/>
            <person name="Copeland A."/>
            <person name="Barry K.W."/>
            <person name="Cichocki N."/>
            <person name="Veneault-Fourrey C."/>
            <person name="LaButti K."/>
            <person name="Lindquist E.A."/>
            <person name="Lipzen A."/>
            <person name="Lundell T."/>
            <person name="Morin E."/>
            <person name="Murat C."/>
            <person name="Sun H."/>
            <person name="Tunlid A."/>
            <person name="Henrissat B."/>
            <person name="Grigoriev I.V."/>
            <person name="Hibbett D.S."/>
            <person name="Martin F."/>
            <person name="Nordberg H.P."/>
            <person name="Cantor M.N."/>
            <person name="Hua S.X."/>
        </authorList>
    </citation>
    <scope>NUCLEOTIDE SEQUENCE [LARGE SCALE GENOMIC DNA]</scope>
    <source>
        <strain evidence="1 2">ATCC 200175</strain>
    </source>
</reference>
<reference evidence="2" key="2">
    <citation type="submission" date="2015-01" db="EMBL/GenBank/DDBJ databases">
        <title>Evolutionary Origins and Diversification of the Mycorrhizal Mutualists.</title>
        <authorList>
            <consortium name="DOE Joint Genome Institute"/>
            <consortium name="Mycorrhizal Genomics Consortium"/>
            <person name="Kohler A."/>
            <person name="Kuo A."/>
            <person name="Nagy L.G."/>
            <person name="Floudas D."/>
            <person name="Copeland A."/>
            <person name="Barry K.W."/>
            <person name="Cichocki N."/>
            <person name="Veneault-Fourrey C."/>
            <person name="LaButti K."/>
            <person name="Lindquist E.A."/>
            <person name="Lipzen A."/>
            <person name="Lundell T."/>
            <person name="Morin E."/>
            <person name="Murat C."/>
            <person name="Riley R."/>
            <person name="Ohm R."/>
            <person name="Sun H."/>
            <person name="Tunlid A."/>
            <person name="Henrissat B."/>
            <person name="Grigoriev I.V."/>
            <person name="Hibbett D.S."/>
            <person name="Martin F."/>
        </authorList>
    </citation>
    <scope>NUCLEOTIDE SEQUENCE [LARGE SCALE GENOMIC DNA]</scope>
    <source>
        <strain evidence="2">ATCC 200175</strain>
    </source>
</reference>
<sequence length="155" mass="17183">MAQAAHAATAVLHETHGRAETIDYLADIKNMRKVVLQVSGVHVQVRVLEPLVLVLDISAEATSAASPLRPTQIHLRLDSTRTLALQLRQIFSVGRVFGRCIYEPLGGAFIPNRNAGWHYRSRSLIWIRERVLWDPVHATSDGKPSFIAPQSSTTV</sequence>
<evidence type="ECO:0000313" key="1">
    <source>
        <dbReference type="EMBL" id="KIJ11472.1"/>
    </source>
</evidence>
<organism evidence="1 2">
    <name type="scientific">Paxillus involutus ATCC 200175</name>
    <dbReference type="NCBI Taxonomy" id="664439"/>
    <lineage>
        <taxon>Eukaryota</taxon>
        <taxon>Fungi</taxon>
        <taxon>Dikarya</taxon>
        <taxon>Basidiomycota</taxon>
        <taxon>Agaricomycotina</taxon>
        <taxon>Agaricomycetes</taxon>
        <taxon>Agaricomycetidae</taxon>
        <taxon>Boletales</taxon>
        <taxon>Paxilineae</taxon>
        <taxon>Paxillaceae</taxon>
        <taxon>Paxillus</taxon>
    </lineage>
</organism>
<gene>
    <name evidence="1" type="ORF">PAXINDRAFT_15682</name>
</gene>
<dbReference type="AlphaFoldDB" id="A0A0C9TUM2"/>
<evidence type="ECO:0000313" key="2">
    <source>
        <dbReference type="Proteomes" id="UP000053647"/>
    </source>
</evidence>